<sequence>MPLDPKVRDFLSRLPTLNPPTSVEELRRNWNSAFSGKKVEIEKVMDLEIPTRDDRIRARLYLPKRTDSIIVFYHGGGFVFGDVESYDGLSRLIAKESEIPVISIGYRLAPEHKFPTAVNDAWDSLVWIAKEMGISKVAVMGDSAGGNLAAVVSQMDRDNKTKLVKFQVLLYPAVNMVDNSPSVHEFAEGYFLTRKLMSWFGSLYFSSGREAVNPLASPALGKLNDLPPSLVITAEYDPLRDQGETYSQALKEAGNESVCVRYKGMIHGFISFYDWFKAGRVAINQVASTLKEELS</sequence>
<dbReference type="HOGENOM" id="CLU_012494_6_2_2"/>
<dbReference type="PANTHER" id="PTHR48081">
    <property type="entry name" value="AB HYDROLASE SUPERFAMILY PROTEIN C4A8.06C"/>
    <property type="match status" value="1"/>
</dbReference>
<evidence type="ECO:0000259" key="2">
    <source>
        <dbReference type="Pfam" id="PF07859"/>
    </source>
</evidence>
<dbReference type="InterPro" id="IPR050300">
    <property type="entry name" value="GDXG_lipolytic_enzyme"/>
</dbReference>
<reference evidence="3 4" key="1">
    <citation type="journal article" date="2011" name="J. Bacteriol.">
        <title>Complete genome sequence of Metallosphaera cuprina, a metal sulfide-oxidizing archaeon from a hot spring.</title>
        <authorList>
            <person name="Liu L.J."/>
            <person name="You X.Y."/>
            <person name="Zheng H."/>
            <person name="Wang S."/>
            <person name="Jiang C.Y."/>
            <person name="Liu S.J."/>
        </authorList>
    </citation>
    <scope>NUCLEOTIDE SEQUENCE [LARGE SCALE GENOMIC DNA]</scope>
    <source>
        <strain evidence="3 4">Ar-4</strain>
    </source>
</reference>
<dbReference type="KEGG" id="mcn:Mcup_1775"/>
<dbReference type="eggNOG" id="arCOG02638">
    <property type="taxonomic scope" value="Archaea"/>
</dbReference>
<keyword evidence="4" id="KW-1185">Reference proteome</keyword>
<dbReference type="RefSeq" id="WP_013738375.1">
    <property type="nucleotide sequence ID" value="NC_015435.1"/>
</dbReference>
<evidence type="ECO:0000256" key="1">
    <source>
        <dbReference type="ARBA" id="ARBA00022801"/>
    </source>
</evidence>
<evidence type="ECO:0000313" key="4">
    <source>
        <dbReference type="Proteomes" id="UP000007812"/>
    </source>
</evidence>
<proteinExistence type="predicted"/>
<feature type="domain" description="Alpha/beta hydrolase fold-3" evidence="2">
    <location>
        <begin position="70"/>
        <end position="270"/>
    </location>
</feature>
<accession>F4G0R8</accession>
<protein>
    <submittedName>
        <fullName evidence="3">Alpha/beta hydrolase domain-containing protein</fullName>
    </submittedName>
</protein>
<gene>
    <name evidence="3" type="ordered locus">Mcup_1775</name>
</gene>
<evidence type="ECO:0000313" key="3">
    <source>
        <dbReference type="EMBL" id="AEB95877.1"/>
    </source>
</evidence>
<dbReference type="PANTHER" id="PTHR48081:SF8">
    <property type="entry name" value="ALPHA_BETA HYDROLASE FOLD-3 DOMAIN-CONTAINING PROTEIN-RELATED"/>
    <property type="match status" value="1"/>
</dbReference>
<dbReference type="SUPFAM" id="SSF53474">
    <property type="entry name" value="alpha/beta-Hydrolases"/>
    <property type="match status" value="1"/>
</dbReference>
<dbReference type="STRING" id="1006006.Mcup_1775"/>
<dbReference type="PATRIC" id="fig|1006006.8.peg.1782"/>
<keyword evidence="1 3" id="KW-0378">Hydrolase</keyword>
<dbReference type="Gene3D" id="3.40.50.1820">
    <property type="entry name" value="alpha/beta hydrolase"/>
    <property type="match status" value="1"/>
</dbReference>
<name>F4G0R8_METCR</name>
<dbReference type="InterPro" id="IPR013094">
    <property type="entry name" value="AB_hydrolase_3"/>
</dbReference>
<dbReference type="GO" id="GO:0016787">
    <property type="term" value="F:hydrolase activity"/>
    <property type="evidence" value="ECO:0007669"/>
    <property type="project" value="UniProtKB-KW"/>
</dbReference>
<dbReference type="Proteomes" id="UP000007812">
    <property type="component" value="Chromosome"/>
</dbReference>
<dbReference type="AlphaFoldDB" id="F4G0R8"/>
<organism evidence="3 4">
    <name type="scientific">Metallosphaera cuprina (strain Ar-4)</name>
    <dbReference type="NCBI Taxonomy" id="1006006"/>
    <lineage>
        <taxon>Archaea</taxon>
        <taxon>Thermoproteota</taxon>
        <taxon>Thermoprotei</taxon>
        <taxon>Sulfolobales</taxon>
        <taxon>Sulfolobaceae</taxon>
        <taxon>Metallosphaera</taxon>
    </lineage>
</organism>
<dbReference type="OrthoDB" id="33195at2157"/>
<dbReference type="InterPro" id="IPR029058">
    <property type="entry name" value="AB_hydrolase_fold"/>
</dbReference>
<dbReference type="GeneID" id="10493963"/>
<dbReference type="EMBL" id="CP002656">
    <property type="protein sequence ID" value="AEB95877.1"/>
    <property type="molecule type" value="Genomic_DNA"/>
</dbReference>
<dbReference type="Pfam" id="PF07859">
    <property type="entry name" value="Abhydrolase_3"/>
    <property type="match status" value="1"/>
</dbReference>